<dbReference type="InterPro" id="IPR011761">
    <property type="entry name" value="ATP-grasp"/>
</dbReference>
<dbReference type="SUPFAM" id="SSF56059">
    <property type="entry name" value="Glutathione synthetase ATP-binding domain-like"/>
    <property type="match status" value="1"/>
</dbReference>
<evidence type="ECO:0000259" key="2">
    <source>
        <dbReference type="PROSITE" id="PS50975"/>
    </source>
</evidence>
<evidence type="ECO:0000313" key="4">
    <source>
        <dbReference type="Proteomes" id="UP000313849"/>
    </source>
</evidence>
<dbReference type="PROSITE" id="PS50975">
    <property type="entry name" value="ATP_GRASP"/>
    <property type="match status" value="1"/>
</dbReference>
<dbReference type="Proteomes" id="UP000313849">
    <property type="component" value="Unassembled WGS sequence"/>
</dbReference>
<protein>
    <submittedName>
        <fullName evidence="3">Carboxylate--amine ligase</fullName>
    </submittedName>
</protein>
<evidence type="ECO:0000256" key="1">
    <source>
        <dbReference type="PROSITE-ProRule" id="PRU00409"/>
    </source>
</evidence>
<dbReference type="GO" id="GO:0016874">
    <property type="term" value="F:ligase activity"/>
    <property type="evidence" value="ECO:0007669"/>
    <property type="project" value="UniProtKB-KW"/>
</dbReference>
<dbReference type="GO" id="GO:0005524">
    <property type="term" value="F:ATP binding"/>
    <property type="evidence" value="ECO:0007669"/>
    <property type="project" value="UniProtKB-UniRule"/>
</dbReference>
<dbReference type="EMBL" id="VENP01000011">
    <property type="protein sequence ID" value="TNU76075.1"/>
    <property type="molecule type" value="Genomic_DNA"/>
</dbReference>
<name>A0A5C5BCS9_9MICO</name>
<reference evidence="3 4" key="1">
    <citation type="submission" date="2019-06" db="EMBL/GenBank/DDBJ databases">
        <title>Draft genome sequence of Miniimonas arenae KCTC 19750T isolated from sea sand.</title>
        <authorList>
            <person name="Park S.-J."/>
        </authorList>
    </citation>
    <scope>NUCLEOTIDE SEQUENCE [LARGE SCALE GENOMIC DNA]</scope>
    <source>
        <strain evidence="3 4">KCTC 19750</strain>
    </source>
</reference>
<feature type="domain" description="ATP-grasp" evidence="2">
    <location>
        <begin position="117"/>
        <end position="326"/>
    </location>
</feature>
<keyword evidence="4" id="KW-1185">Reference proteome</keyword>
<keyword evidence="3" id="KW-0436">Ligase</keyword>
<proteinExistence type="predicted"/>
<accession>A0A5C5BCS9</accession>
<dbReference type="Gene3D" id="3.30.470.20">
    <property type="entry name" value="ATP-grasp fold, B domain"/>
    <property type="match status" value="1"/>
</dbReference>
<evidence type="ECO:0000313" key="3">
    <source>
        <dbReference type="EMBL" id="TNU76075.1"/>
    </source>
</evidence>
<dbReference type="RefSeq" id="WP_139986298.1">
    <property type="nucleotide sequence ID" value="NZ_VENP01000011.1"/>
</dbReference>
<dbReference type="GO" id="GO:0046872">
    <property type="term" value="F:metal ion binding"/>
    <property type="evidence" value="ECO:0007669"/>
    <property type="project" value="InterPro"/>
</dbReference>
<keyword evidence="1" id="KW-0547">Nucleotide-binding</keyword>
<keyword evidence="1" id="KW-0067">ATP-binding</keyword>
<comment type="caution">
    <text evidence="3">The sequence shown here is derived from an EMBL/GenBank/DDBJ whole genome shotgun (WGS) entry which is preliminary data.</text>
</comment>
<dbReference type="OrthoDB" id="5420347at2"/>
<dbReference type="AlphaFoldDB" id="A0A5C5BCS9"/>
<organism evidence="3 4">
    <name type="scientific">Miniimonas arenae</name>
    <dbReference type="NCBI Taxonomy" id="676201"/>
    <lineage>
        <taxon>Bacteria</taxon>
        <taxon>Bacillati</taxon>
        <taxon>Actinomycetota</taxon>
        <taxon>Actinomycetes</taxon>
        <taxon>Micrococcales</taxon>
        <taxon>Beutenbergiaceae</taxon>
        <taxon>Miniimonas</taxon>
    </lineage>
</organism>
<sequence length="414" mass="43469">MRPIVLGGDIGAYASARAFHEAFGVRSVVVAGAATGPVRDSVAVDLRVVPDVAADLVATLGAIVAERPGERHLVLASADWLVEAVVAAAPQLRDLGVVVPYAPADVVARASDKAQVMAACAALGVPHPETAVLVLDGEARLDAVLAPLAELTYPRVVKVASTSRAHDVTYPGQAKVHVVADAAEARDLLGRMAAAGLRGGVLVQEVLPGGDGAMAAANVFVGPDGEVRFAQLGRVLLEEHTPTALGNSLAQVTADARTDALAPAVLADVQRLLRHLGWSGFANVDLMQDAAGTYRVLEINPRVGRSGYAVTASGYNVAAMYVDAYLDGAPAPAAPVLGAREHLFTVVPTALLRVFAPQARAQVRRLRRARAVTNVLVYRAERSPRRWWYVTVAAVNQARKLLRYHPASPLAGRR</sequence>
<gene>
    <name evidence="3" type="ORF">FH969_04580</name>
</gene>